<feature type="domain" description="ABC transporter" evidence="6">
    <location>
        <begin position="460"/>
        <end position="713"/>
    </location>
</feature>
<dbReference type="GO" id="GO:0005319">
    <property type="term" value="F:lipid transporter activity"/>
    <property type="evidence" value="ECO:0007669"/>
    <property type="project" value="TreeGrafter"/>
</dbReference>
<dbReference type="GO" id="GO:0016887">
    <property type="term" value="F:ATP hydrolysis activity"/>
    <property type="evidence" value="ECO:0007669"/>
    <property type="project" value="InterPro"/>
</dbReference>
<dbReference type="SMART" id="SM00382">
    <property type="entry name" value="AAA"/>
    <property type="match status" value="2"/>
</dbReference>
<feature type="transmembrane region" description="Helical" evidence="5">
    <location>
        <begin position="226"/>
        <end position="244"/>
    </location>
</feature>
<evidence type="ECO:0000256" key="5">
    <source>
        <dbReference type="SAM" id="Phobius"/>
    </source>
</evidence>
<feature type="transmembrane region" description="Helical" evidence="5">
    <location>
        <begin position="998"/>
        <end position="1018"/>
    </location>
</feature>
<dbReference type="GO" id="GO:0140359">
    <property type="term" value="F:ABC-type transporter activity"/>
    <property type="evidence" value="ECO:0007669"/>
    <property type="project" value="InterPro"/>
</dbReference>
<feature type="transmembrane region" description="Helical" evidence="5">
    <location>
        <begin position="1178"/>
        <end position="1195"/>
    </location>
</feature>
<comment type="caution">
    <text evidence="7">The sequence shown here is derived from an EMBL/GenBank/DDBJ whole genome shotgun (WGS) entry which is preliminary data.</text>
</comment>
<dbReference type="RefSeq" id="XP_049130727.1">
    <property type="nucleotide sequence ID" value="XM_049274770.1"/>
</dbReference>
<name>A0AA37UQ98_9PEZI</name>
<feature type="transmembrane region" description="Helical" evidence="5">
    <location>
        <begin position="305"/>
        <end position="330"/>
    </location>
</feature>
<keyword evidence="4" id="KW-0067">ATP-binding</keyword>
<evidence type="ECO:0000313" key="8">
    <source>
        <dbReference type="Proteomes" id="UP001055115"/>
    </source>
</evidence>
<dbReference type="SUPFAM" id="SSF52540">
    <property type="entry name" value="P-loop containing nucleoside triphosphate hydrolases"/>
    <property type="match status" value="2"/>
</dbReference>
<protein>
    <submittedName>
        <fullName evidence="7">ABC transporter A family member 2</fullName>
    </submittedName>
</protein>
<feature type="transmembrane region" description="Helical" evidence="5">
    <location>
        <begin position="409"/>
        <end position="434"/>
    </location>
</feature>
<dbReference type="PROSITE" id="PS50893">
    <property type="entry name" value="ABC_TRANSPORTER_2"/>
    <property type="match status" value="2"/>
</dbReference>
<feature type="transmembrane region" description="Helical" evidence="5">
    <location>
        <begin position="336"/>
        <end position="357"/>
    </location>
</feature>
<evidence type="ECO:0000256" key="4">
    <source>
        <dbReference type="ARBA" id="ARBA00022840"/>
    </source>
</evidence>
<dbReference type="GeneID" id="73329360"/>
<organism evidence="7 8">
    <name type="scientific">Colletotrichum spaethianum</name>
    <dbReference type="NCBI Taxonomy" id="700344"/>
    <lineage>
        <taxon>Eukaryota</taxon>
        <taxon>Fungi</taxon>
        <taxon>Dikarya</taxon>
        <taxon>Ascomycota</taxon>
        <taxon>Pezizomycotina</taxon>
        <taxon>Sordariomycetes</taxon>
        <taxon>Hypocreomycetidae</taxon>
        <taxon>Glomerellales</taxon>
        <taxon>Glomerellaceae</taxon>
        <taxon>Colletotrichum</taxon>
        <taxon>Colletotrichum spaethianum species complex</taxon>
    </lineage>
</organism>
<keyword evidence="1" id="KW-0813">Transport</keyword>
<dbReference type="InterPro" id="IPR027417">
    <property type="entry name" value="P-loop_NTPase"/>
</dbReference>
<keyword evidence="2" id="KW-0677">Repeat</keyword>
<evidence type="ECO:0000256" key="2">
    <source>
        <dbReference type="ARBA" id="ARBA00022737"/>
    </source>
</evidence>
<gene>
    <name evidence="7" type="ORF">ColSpa_08558</name>
</gene>
<keyword evidence="3" id="KW-0547">Nucleotide-binding</keyword>
<dbReference type="InterPro" id="IPR026082">
    <property type="entry name" value="ABCA"/>
</dbReference>
<dbReference type="InterPro" id="IPR003593">
    <property type="entry name" value="AAA+_ATPase"/>
</dbReference>
<dbReference type="PANTHER" id="PTHR19229">
    <property type="entry name" value="ATP-BINDING CASSETTE TRANSPORTER SUBFAMILY A ABCA"/>
    <property type="match status" value="1"/>
</dbReference>
<proteinExistence type="predicted"/>
<feature type="transmembrane region" description="Helical" evidence="5">
    <location>
        <begin position="819"/>
        <end position="840"/>
    </location>
</feature>
<dbReference type="InterPro" id="IPR003439">
    <property type="entry name" value="ABC_transporter-like_ATP-bd"/>
</dbReference>
<feature type="domain" description="ABC transporter" evidence="6">
    <location>
        <begin position="1242"/>
        <end position="1468"/>
    </location>
</feature>
<feature type="transmembrane region" description="Helical" evidence="5">
    <location>
        <begin position="1074"/>
        <end position="1095"/>
    </location>
</feature>
<evidence type="ECO:0000313" key="7">
    <source>
        <dbReference type="EMBL" id="GKT48377.1"/>
    </source>
</evidence>
<feature type="transmembrane region" description="Helical" evidence="5">
    <location>
        <begin position="1039"/>
        <end position="1062"/>
    </location>
</feature>
<dbReference type="Gene3D" id="3.40.50.300">
    <property type="entry name" value="P-loop containing nucleotide triphosphate hydrolases"/>
    <property type="match status" value="2"/>
</dbReference>
<dbReference type="EMBL" id="BQXU01000023">
    <property type="protein sequence ID" value="GKT48377.1"/>
    <property type="molecule type" value="Genomic_DNA"/>
</dbReference>
<feature type="transmembrane region" description="Helical" evidence="5">
    <location>
        <begin position="273"/>
        <end position="293"/>
    </location>
</feature>
<dbReference type="PROSITE" id="PS00211">
    <property type="entry name" value="ABC_TRANSPORTER_1"/>
    <property type="match status" value="2"/>
</dbReference>
<sequence length="1588" mass="174478">MGRLSGLTLFCGQIRALAWKTFLIAVARHPLAFVFKAYLIPVAVVAILLNIPNFTTSGNVYGTGTPNPLPSLAETITEKPLFIVKPLGLGPDVDEAIAKITQPLRPETVRYLNDERDLLTECLANLRGISGCHASITFTDSPQTTSFDTADREHHWNYTIRADPARRGVLYNVFEHNGDLERFLLPLQVAVENAMTNSTTNPVSFLFTSKTQKEWDEGFRSSWQELIANVYGFAFFLGFIQQLFHLTRLITQEREDGMSKLVDAMGGSATVRVLSYLAVFNVIYLPLWIILGAMHWKFLWPTSSAAIPILWQILLGLAINSSTVFAASFFQMARTAPVYVSGAFMILSVGALLTGLGKVSMATVLSMSLFFPSSNHFFFVQTMSYWEFNLQPAILGDIPPPAFWAQKKLLVAGNTLLLLLVVAIVVYPLLAILVERFMHGIAYKGRTFAGERGSASSIAVGAKDLQKIFEPSLTERIFCCGMRKPCNVVNSVNLQGNRGQILCLVGPNGSGKTSTLQMMAGLLPLTNGTVDINALPSELGICPQRNTVWSELTVKEHLSIWNLVKGSRNSAESLKQLIAGCDLAHKASSLARTLSGGQLRKLQLACMFVGYTSVCLVDECTSGLVNIILSRIILHVKKANNMVIQDPLSRRVIWDILLEQRSRRSIIFTTHFLDEVEVLADHIVILSNGRVKCSGSVTALKQLHGGGYKVSVPHWNASIDQAYPHVTHQDQLVYTTPDSTSAAQLATNLAAAGMSNVSILGPQVEDVFLRVVDDPSLLANTDSTSSDMNLELEPGKMESFWSQVKTLFWKRTIVLKRFWWPYIYVLVLPIAVTLSFSGILNNYTAPLCVEIQPTLYSGYEFYVSYGGSYVIDGVVQTPPGLLLGGPPSVNESLYNLMNRNGSITKYFNMSQYTEWIRPVETLDEFMNYLNENRAGVLPGGIFMESNTSNPVIASFAEHGVNDGMILFNLYSQIHSGSEITASYGTMGETPARSANSGMFYAVFFCLIQAVYPAAFALYPSIEKSRKVRAVGYANGVRRAPLWVAYALFDFFFVSVISITIAAHLGSKVPLWTGGAWVMLPVLALYGLAALLFSYIMSILCKTGSGAFLATSSLNVPYAFVDVADVDGVMTATTFGLNIFFPIGNVFRSVAFGLNAMEISCRDDAVVSASSIHAYGGPVLYLIVQVAALLGILIWLERDHSSRKVSAVKYSASAGDSEKSLGFPSNEVKVEKVRVEDATEDPLRTLHLTKTFGQTLAVNDVSLGIGKGEVLALIGPNGAGKSTLINLLRGELTPDHGNGYLCGKDAKSVSAQKHLGVCAQYDALDLMSTREHLVFFAKIKGVKDVQRNVETIMVKLGLAPYATRLASKLSGGNKRKLSLAIALMGTPPVLILDEPTSAMDAIAKRAFWKIIQQISPNRSLLLTTMKTHSMEEADTLAHRAAVMSQRLLAVGTTQSLRQRYGNVYYVEILLKTAPMSTVGEMTFVRSWVQERVLGAVMEREVLGGQIRFTVPGSITRDRENIQEDQEFKESGVGPIVDLIRLLEAAKEDCGIEYYSIGGTTLERVFLNVVKENIVEQNEEEKPKKRWWKF</sequence>
<dbReference type="InterPro" id="IPR017871">
    <property type="entry name" value="ABC_transporter-like_CS"/>
</dbReference>
<evidence type="ECO:0000256" key="3">
    <source>
        <dbReference type="ARBA" id="ARBA00022741"/>
    </source>
</evidence>
<keyword evidence="5" id="KW-0812">Transmembrane</keyword>
<evidence type="ECO:0000256" key="1">
    <source>
        <dbReference type="ARBA" id="ARBA00022448"/>
    </source>
</evidence>
<dbReference type="GO" id="GO:0005524">
    <property type="term" value="F:ATP binding"/>
    <property type="evidence" value="ECO:0007669"/>
    <property type="project" value="UniProtKB-KW"/>
</dbReference>
<keyword evidence="5" id="KW-1133">Transmembrane helix</keyword>
<dbReference type="Pfam" id="PF00005">
    <property type="entry name" value="ABC_tran"/>
    <property type="match status" value="2"/>
</dbReference>
<accession>A0AA37UQ98</accession>
<dbReference type="CDD" id="cd03263">
    <property type="entry name" value="ABC_subfamily_A"/>
    <property type="match status" value="2"/>
</dbReference>
<dbReference type="PANTHER" id="PTHR19229:SF36">
    <property type="entry name" value="ATP-BINDING CASSETTE SUB-FAMILY A MEMBER 2"/>
    <property type="match status" value="1"/>
</dbReference>
<keyword evidence="8" id="KW-1185">Reference proteome</keyword>
<evidence type="ECO:0000259" key="6">
    <source>
        <dbReference type="PROSITE" id="PS50893"/>
    </source>
</evidence>
<reference evidence="7 8" key="1">
    <citation type="submission" date="2022-03" db="EMBL/GenBank/DDBJ databases">
        <title>Genome data of Colletotrichum spp.</title>
        <authorList>
            <person name="Utami Y.D."/>
            <person name="Hiruma K."/>
        </authorList>
    </citation>
    <scope>NUCLEOTIDE SEQUENCE [LARGE SCALE GENOMIC DNA]</scope>
    <source>
        <strain evidence="7 8">MAFF 239500</strain>
    </source>
</reference>
<dbReference type="GO" id="GO:0016020">
    <property type="term" value="C:membrane"/>
    <property type="evidence" value="ECO:0007669"/>
    <property type="project" value="InterPro"/>
</dbReference>
<dbReference type="Proteomes" id="UP001055115">
    <property type="component" value="Unassembled WGS sequence"/>
</dbReference>
<keyword evidence="5" id="KW-0472">Membrane</keyword>